<proteinExistence type="predicted"/>
<keyword evidence="3" id="KW-1185">Reference proteome</keyword>
<organism evidence="2 3">
    <name type="scientific">Besnoitia besnoiti</name>
    <name type="common">Apicomplexan protozoan</name>
    <dbReference type="NCBI Taxonomy" id="94643"/>
    <lineage>
        <taxon>Eukaryota</taxon>
        <taxon>Sar</taxon>
        <taxon>Alveolata</taxon>
        <taxon>Apicomplexa</taxon>
        <taxon>Conoidasida</taxon>
        <taxon>Coccidia</taxon>
        <taxon>Eucoccidiorida</taxon>
        <taxon>Eimeriorina</taxon>
        <taxon>Sarcocystidae</taxon>
        <taxon>Besnoitia</taxon>
    </lineage>
</organism>
<feature type="compositionally biased region" description="Basic and acidic residues" evidence="1">
    <location>
        <begin position="103"/>
        <end position="129"/>
    </location>
</feature>
<feature type="compositionally biased region" description="Basic and acidic residues" evidence="1">
    <location>
        <begin position="229"/>
        <end position="259"/>
    </location>
</feature>
<accession>A0A2A9M410</accession>
<reference evidence="2 3" key="1">
    <citation type="submission" date="2017-09" db="EMBL/GenBank/DDBJ databases">
        <title>Genome sequencing of Besnoitia besnoiti strain Bb-Ger1.</title>
        <authorList>
            <person name="Schares G."/>
            <person name="Venepally P."/>
            <person name="Lorenzi H.A."/>
        </authorList>
    </citation>
    <scope>NUCLEOTIDE SEQUENCE [LARGE SCALE GENOMIC DNA]</scope>
    <source>
        <strain evidence="2 3">Bb-Ger1</strain>
    </source>
</reference>
<name>A0A2A9M410_BESBE</name>
<feature type="compositionally biased region" description="Basic and acidic residues" evidence="1">
    <location>
        <begin position="152"/>
        <end position="219"/>
    </location>
</feature>
<dbReference type="EMBL" id="NWUJ01000009">
    <property type="protein sequence ID" value="PFH33228.1"/>
    <property type="molecule type" value="Genomic_DNA"/>
</dbReference>
<dbReference type="GeneID" id="40313353"/>
<protein>
    <submittedName>
        <fullName evidence="2">Uncharacterized protein</fullName>
    </submittedName>
</protein>
<dbReference type="Proteomes" id="UP000224006">
    <property type="component" value="Chromosome VIII"/>
</dbReference>
<dbReference type="STRING" id="94643.A0A2A9M410"/>
<evidence type="ECO:0000256" key="1">
    <source>
        <dbReference type="SAM" id="MobiDB-lite"/>
    </source>
</evidence>
<gene>
    <name evidence="2" type="ORF">BESB_084270</name>
</gene>
<evidence type="ECO:0000313" key="3">
    <source>
        <dbReference type="Proteomes" id="UP000224006"/>
    </source>
</evidence>
<sequence>MLASLWLPKPLLKAFLAVVLLFSVGLSDFQLSNGVVSALRPDHLRHRRALQQNATLEGADERIIEAADDISAHVSPSFVALSSKSDSDDDEDGSSGASEASAADEKEGKGEDSAEESKENGQEEGSHTENEDDGEAGKPSAGTHHGAAAAKATEEKDEKSGSSESKTHPHEKDVENDAAEEKSQHEGKGSGDGHKKEKEEGEHGGEEAKHEDAEDKSGDESGTETNGEGGKHEDEKKEEEKSEHGDKKEEAKPESADREKLVARLTKLLSDSGGTTLLGRLETVLTEHEKEEERKASEEAKKKEEEKEKDKAASLKEKLEEAEKAAEEETQKEAPARDLLLTQQLNALWMLPFLHDKKRTETCLSGFEKLTAQSRIKCRDPACMKLEQDKKCAFLDVHSIDRASHTDEQNMGIHIGFDPTCRDATQLGNQLLELLQHPVKQHELEQRLESVGTGETMQPLTNHLDLVCEGSDPAAYPTCNAVSQALRNVPHLGPKNLPSMVVLADISDLPNTVGLFRIAVIFEGRVPLVDANGDLVDRRGVKLGDSAAHEVLSKIHNLQR</sequence>
<feature type="region of interest" description="Disordered" evidence="1">
    <location>
        <begin position="284"/>
        <end position="336"/>
    </location>
</feature>
<comment type="caution">
    <text evidence="2">The sequence shown here is derived from an EMBL/GenBank/DDBJ whole genome shotgun (WGS) entry which is preliminary data.</text>
</comment>
<feature type="compositionally biased region" description="Low complexity" evidence="1">
    <location>
        <begin position="141"/>
        <end position="151"/>
    </location>
</feature>
<evidence type="ECO:0000313" key="2">
    <source>
        <dbReference type="EMBL" id="PFH33228.1"/>
    </source>
</evidence>
<dbReference type="VEuPathDB" id="ToxoDB:BESB_084270"/>
<dbReference type="RefSeq" id="XP_029217237.1">
    <property type="nucleotide sequence ID" value="XM_029366777.1"/>
</dbReference>
<dbReference type="AlphaFoldDB" id="A0A2A9M410"/>
<dbReference type="KEGG" id="bbes:BESB_084270"/>
<dbReference type="OrthoDB" id="332132at2759"/>
<feature type="region of interest" description="Disordered" evidence="1">
    <location>
        <begin position="81"/>
        <end position="259"/>
    </location>
</feature>
<feature type="compositionally biased region" description="Basic and acidic residues" evidence="1">
    <location>
        <begin position="285"/>
        <end position="336"/>
    </location>
</feature>